<keyword evidence="1" id="KW-0472">Membrane</keyword>
<feature type="transmembrane region" description="Helical" evidence="1">
    <location>
        <begin position="192"/>
        <end position="211"/>
    </location>
</feature>
<dbReference type="Proteomes" id="UP000053599">
    <property type="component" value="Unassembled WGS sequence"/>
</dbReference>
<protein>
    <submittedName>
        <fullName evidence="2">Uncharacterized protein</fullName>
    </submittedName>
</protein>
<evidence type="ECO:0000313" key="2">
    <source>
        <dbReference type="EMBL" id="KIV84621.1"/>
    </source>
</evidence>
<feature type="transmembrane region" description="Helical" evidence="1">
    <location>
        <begin position="102"/>
        <end position="126"/>
    </location>
</feature>
<evidence type="ECO:0000256" key="1">
    <source>
        <dbReference type="SAM" id="Phobius"/>
    </source>
</evidence>
<reference evidence="2 3" key="1">
    <citation type="submission" date="2015-01" db="EMBL/GenBank/DDBJ databases">
        <title>The Genome Sequence of Exophiala sideris CBS121828.</title>
        <authorList>
            <consortium name="The Broad Institute Genomics Platform"/>
            <person name="Cuomo C."/>
            <person name="de Hoog S."/>
            <person name="Gorbushina A."/>
            <person name="Stielow B."/>
            <person name="Teixiera M."/>
            <person name="Abouelleil A."/>
            <person name="Chapman S.B."/>
            <person name="Priest M."/>
            <person name="Young S.K."/>
            <person name="Wortman J."/>
            <person name="Nusbaum C."/>
            <person name="Birren B."/>
        </authorList>
    </citation>
    <scope>NUCLEOTIDE SEQUENCE [LARGE SCALE GENOMIC DNA]</scope>
    <source>
        <strain evidence="2 3">CBS 121828</strain>
    </source>
</reference>
<organism evidence="2 3">
    <name type="scientific">Exophiala sideris</name>
    <dbReference type="NCBI Taxonomy" id="1016849"/>
    <lineage>
        <taxon>Eukaryota</taxon>
        <taxon>Fungi</taxon>
        <taxon>Dikarya</taxon>
        <taxon>Ascomycota</taxon>
        <taxon>Pezizomycotina</taxon>
        <taxon>Eurotiomycetes</taxon>
        <taxon>Chaetothyriomycetidae</taxon>
        <taxon>Chaetothyriales</taxon>
        <taxon>Herpotrichiellaceae</taxon>
        <taxon>Exophiala</taxon>
    </lineage>
</organism>
<sequence>MPYTPLYVALALLSLDGLIEVGMVGSMVGFLHARAGKFFTINAPTGAFNLHGKPAGIMVNQGHTSNGAAGTAVVLVGIIGLLVIWYEKRRARQTQTTGHSKVFIFWVVMTFVSAGLTLSALVYTFVVTAQTNNQLIDLSVAEANPDPKMYPLDQWTPENWFIAVLKLPLANDSDRNTIRYHLDLMRGWRWNLIPLFILGLAAAMTALWELINGRRWIQGESREKLRNKGSKERIAEPYP</sequence>
<keyword evidence="1" id="KW-0812">Transmembrane</keyword>
<feature type="transmembrane region" description="Helical" evidence="1">
    <location>
        <begin position="68"/>
        <end position="86"/>
    </location>
</feature>
<evidence type="ECO:0000313" key="3">
    <source>
        <dbReference type="Proteomes" id="UP000053599"/>
    </source>
</evidence>
<dbReference type="OrthoDB" id="3597048at2759"/>
<proteinExistence type="predicted"/>
<dbReference type="EMBL" id="KN846951">
    <property type="protein sequence ID" value="KIV84621.1"/>
    <property type="molecule type" value="Genomic_DNA"/>
</dbReference>
<gene>
    <name evidence="2" type="ORF">PV11_00394</name>
</gene>
<accession>A0A0D1X9V3</accession>
<keyword evidence="1" id="KW-1133">Transmembrane helix</keyword>
<dbReference type="AlphaFoldDB" id="A0A0D1X9V3"/>
<name>A0A0D1X9V3_9EURO</name>
<dbReference type="HOGENOM" id="CLU_082501_0_0_1"/>